<gene>
    <name evidence="1" type="ORF">BKG61_18130</name>
</gene>
<sequence>MTRYRYVGRLRIWVFSGNPTSFCAKARSTDCPTPSGSAAELCASATGMTAFGYSRVRTPSSNSQIVLSVVAVHGRDATRADDHAGHLAAHFAPRPTTDAGRISTTMPPMADITARSLELFLDYARDADNWGGTPLVGGNVGGSREDNGNLTQLKQAGLITTFNHDPGDTWIRFTEAGRALAAEHGVEMV</sequence>
<reference evidence="1 2" key="1">
    <citation type="submission" date="2016-10" db="EMBL/GenBank/DDBJ databases">
        <title>Evaluation of Human, Animal and Environmental Mycobacterium chelonae Isolates by Core Genome Phylogenomic Analysis, Targeted Gene Comparison, and Anti-microbial Susceptibility Patterns: A Tale of Mistaken Identities.</title>
        <authorList>
            <person name="Fogelson S.B."/>
            <person name="Camus A.C."/>
            <person name="Lorenz W."/>
            <person name="Vasireddy R."/>
            <person name="Vasireddy S."/>
            <person name="Smith T."/>
            <person name="Brown-Elliott B.A."/>
            <person name="Wallace R.J.Jr."/>
            <person name="Hasan N.A."/>
            <person name="Reischl U."/>
            <person name="Sanchez S."/>
        </authorList>
    </citation>
    <scope>NUCLEOTIDE SEQUENCE [LARGE SCALE GENOMIC DNA]</scope>
    <source>
        <strain evidence="1 2">24999</strain>
    </source>
</reference>
<keyword evidence="2" id="KW-1185">Reference proteome</keyword>
<accession>A0A1Q9W8E7</accession>
<evidence type="ECO:0000313" key="2">
    <source>
        <dbReference type="Proteomes" id="UP000179636"/>
    </source>
</evidence>
<dbReference type="RefSeq" id="WP_019349010.1">
    <property type="nucleotide sequence ID" value="NZ_MLCL01000073.1"/>
</dbReference>
<proteinExistence type="predicted"/>
<name>A0A1S1K0H6_9MYCO</name>
<accession>A0A1S1K0H6</accession>
<comment type="caution">
    <text evidence="1">The sequence shown here is derived from an EMBL/GenBank/DDBJ whole genome shotgun (WGS) entry which is preliminary data.</text>
</comment>
<dbReference type="EMBL" id="MLHV01000016">
    <property type="protein sequence ID" value="OHT97165.1"/>
    <property type="molecule type" value="Genomic_DNA"/>
</dbReference>
<dbReference type="AlphaFoldDB" id="A0A1S1K0H6"/>
<dbReference type="Proteomes" id="UP000179636">
    <property type="component" value="Unassembled WGS sequence"/>
</dbReference>
<evidence type="ECO:0000313" key="1">
    <source>
        <dbReference type="EMBL" id="OHT97165.1"/>
    </source>
</evidence>
<organism evidence="1 2">
    <name type="scientific">Mycobacterium syngnathidarum</name>
    <dbReference type="NCBI Taxonomy" id="1908205"/>
    <lineage>
        <taxon>Bacteria</taxon>
        <taxon>Bacillati</taxon>
        <taxon>Actinomycetota</taxon>
        <taxon>Actinomycetes</taxon>
        <taxon>Mycobacteriales</taxon>
        <taxon>Mycobacteriaceae</taxon>
        <taxon>Mycobacterium</taxon>
    </lineage>
</organism>
<protein>
    <submittedName>
        <fullName evidence="1">Uncharacterized protein</fullName>
    </submittedName>
</protein>